<gene>
    <name evidence="14" type="ORF">BVC80_441g275</name>
</gene>
<evidence type="ECO:0000313" key="14">
    <source>
        <dbReference type="EMBL" id="OVA05498.1"/>
    </source>
</evidence>
<reference evidence="14 15" key="1">
    <citation type="journal article" date="2017" name="Mol. Plant">
        <title>The Genome of Medicinal Plant Macleaya cordata Provides New Insights into Benzylisoquinoline Alkaloids Metabolism.</title>
        <authorList>
            <person name="Liu X."/>
            <person name="Liu Y."/>
            <person name="Huang P."/>
            <person name="Ma Y."/>
            <person name="Qing Z."/>
            <person name="Tang Q."/>
            <person name="Cao H."/>
            <person name="Cheng P."/>
            <person name="Zheng Y."/>
            <person name="Yuan Z."/>
            <person name="Zhou Y."/>
            <person name="Liu J."/>
            <person name="Tang Z."/>
            <person name="Zhuo Y."/>
            <person name="Zhang Y."/>
            <person name="Yu L."/>
            <person name="Huang J."/>
            <person name="Yang P."/>
            <person name="Peng Q."/>
            <person name="Zhang J."/>
            <person name="Jiang W."/>
            <person name="Zhang Z."/>
            <person name="Lin K."/>
            <person name="Ro D.K."/>
            <person name="Chen X."/>
            <person name="Xiong X."/>
            <person name="Shang Y."/>
            <person name="Huang S."/>
            <person name="Zeng J."/>
        </authorList>
    </citation>
    <scope>NUCLEOTIDE SEQUENCE [LARGE SCALE GENOMIC DNA]</scope>
    <source>
        <strain evidence="15">cv. BLH2017</strain>
        <tissue evidence="14">Root</tissue>
    </source>
</reference>
<dbReference type="EMBL" id="MVGT01003118">
    <property type="protein sequence ID" value="OVA05498.1"/>
    <property type="molecule type" value="Genomic_DNA"/>
</dbReference>
<dbReference type="Gene3D" id="2.160.10.10">
    <property type="entry name" value="Hexapeptide repeat proteins"/>
    <property type="match status" value="1"/>
</dbReference>
<keyword evidence="9 11" id="KW-0067">ATP-binding</keyword>
<comment type="catalytic activity">
    <reaction evidence="1 11">
        <text>alpha-D-glucose 1-phosphate + ATP + H(+) = ADP-alpha-D-glucose + diphosphate</text>
        <dbReference type="Rhea" id="RHEA:12120"/>
        <dbReference type="ChEBI" id="CHEBI:15378"/>
        <dbReference type="ChEBI" id="CHEBI:30616"/>
        <dbReference type="ChEBI" id="CHEBI:33019"/>
        <dbReference type="ChEBI" id="CHEBI:57498"/>
        <dbReference type="ChEBI" id="CHEBI:58601"/>
        <dbReference type="EC" id="2.7.7.27"/>
    </reaction>
</comment>
<dbReference type="AlphaFoldDB" id="A0A200Q4X3"/>
<evidence type="ECO:0000256" key="10">
    <source>
        <dbReference type="ARBA" id="ARBA00022922"/>
    </source>
</evidence>
<evidence type="ECO:0000256" key="1">
    <source>
        <dbReference type="ARBA" id="ARBA00000956"/>
    </source>
</evidence>
<keyword evidence="5" id="KW-0021">Allosteric enzyme</keyword>
<evidence type="ECO:0000256" key="11">
    <source>
        <dbReference type="RuleBase" id="RU362093"/>
    </source>
</evidence>
<dbReference type="CDD" id="cd04651">
    <property type="entry name" value="LbH_G1P_AT_C"/>
    <property type="match status" value="1"/>
</dbReference>
<accession>A0A200Q4X3</accession>
<dbReference type="InterPro" id="IPR029044">
    <property type="entry name" value="Nucleotide-diphossugar_trans"/>
</dbReference>
<evidence type="ECO:0000256" key="3">
    <source>
        <dbReference type="ARBA" id="ARBA00010443"/>
    </source>
</evidence>
<name>A0A200Q4X3_MACCD</name>
<dbReference type="EC" id="2.7.7.27" evidence="4 11"/>
<dbReference type="InParanoid" id="A0A200Q4X3"/>
<keyword evidence="11" id="KW-0934">Plastid</keyword>
<keyword evidence="11" id="KW-0150">Chloroplast</keyword>
<keyword evidence="8 11" id="KW-0547">Nucleotide-binding</keyword>
<evidence type="ECO:0000256" key="8">
    <source>
        <dbReference type="ARBA" id="ARBA00022741"/>
    </source>
</evidence>
<comment type="function">
    <text evidence="11">This protein plays a role in synthesis of starch. It catalyzes the synthesis of the activated glycosyl donor, ADP-glucose from Glc-1-P and ATP.</text>
</comment>
<evidence type="ECO:0000259" key="13">
    <source>
        <dbReference type="Pfam" id="PF00483"/>
    </source>
</evidence>
<dbReference type="SUPFAM" id="SSF53448">
    <property type="entry name" value="Nucleotide-diphospho-sugar transferases"/>
    <property type="match status" value="1"/>
</dbReference>
<keyword evidence="15" id="KW-1185">Reference proteome</keyword>
<dbReference type="GO" id="GO:0005524">
    <property type="term" value="F:ATP binding"/>
    <property type="evidence" value="ECO:0007669"/>
    <property type="project" value="UniProtKB-KW"/>
</dbReference>
<comment type="similarity">
    <text evidence="3 11">Belongs to the bacterial/plant glucose-1-phosphate adenylyltransferase family.</text>
</comment>
<feature type="region of interest" description="Disordered" evidence="12">
    <location>
        <begin position="484"/>
        <end position="516"/>
    </location>
</feature>
<dbReference type="SUPFAM" id="SSF51161">
    <property type="entry name" value="Trimeric LpxA-like enzymes"/>
    <property type="match status" value="1"/>
</dbReference>
<feature type="domain" description="Nucleotidyl transferase" evidence="13">
    <location>
        <begin position="85"/>
        <end position="362"/>
    </location>
</feature>
<sequence length="516" mass="56976">MASSSADGRICFSTAGNLCGSNTRILMGSSSSRGLRVVKWCSNGVGGELMGKKLKLNKQLPPNQTSKPFLRDLEEERRDPRTVVAIILGGGAGTRLFPLTKRRAKPAVPIGGAYRLIDVPMSNCINSGINKVYILTQFNSASLNRHLARAYNFGNGVNFGDGFVEALAATQTPGEAGKKWFQGTADAVRQFHWLFEDARSKEIEDVVILSGDHLYRMDYMDFVQNHRQSGADITISCLPMDDSRASDFGLMKIDNKGRVISFSEKPKGQELKAMEVDTTVLGLSREEADKKPYIASMGVYVFKKEILLNLLRWRFPTANDFGSEIIPASAKEFFIKAYLFNDYWEDIGTIKSFFEANLALTKDPASFSFYDAAKPMYTSRRNLPPSTVDNSKIVDSIVSHGSFLNNCFIEHSVVGIRSRINSGVHLKDTVMLGADYYETEAELASLLAEGRVPIGIGENTKIRECIIDKNARIGKNVVISNSEGVQEADRSSEGFTGKNGKSEINQIEMKPNCTEN</sequence>
<dbReference type="InterPro" id="IPR011004">
    <property type="entry name" value="Trimer_LpxA-like_sf"/>
</dbReference>
<proteinExistence type="inferred from homology"/>
<dbReference type="FunFam" id="3.90.550.10:FF:000030">
    <property type="entry name" value="Glucose-1-phosphate adenylyltransferase"/>
    <property type="match status" value="1"/>
</dbReference>
<dbReference type="InterPro" id="IPR011831">
    <property type="entry name" value="ADP-Glc_PPase"/>
</dbReference>
<dbReference type="OMA" id="YRMDFSQ"/>
<protein>
    <recommendedName>
        <fullName evidence="4 11">Glucose-1-phosphate adenylyltransferase</fullName>
        <ecNumber evidence="4 11">2.7.7.27</ecNumber>
    </recommendedName>
    <alternativeName>
        <fullName evidence="11">ADP-glucose pyrophosphorylase</fullName>
    </alternativeName>
</protein>
<dbReference type="Gene3D" id="3.90.550.10">
    <property type="entry name" value="Spore Coat Polysaccharide Biosynthesis Protein SpsA, Chain A"/>
    <property type="match status" value="1"/>
</dbReference>
<dbReference type="Pfam" id="PF00483">
    <property type="entry name" value="NTP_transferase"/>
    <property type="match status" value="1"/>
</dbReference>
<dbReference type="PANTHER" id="PTHR43523">
    <property type="entry name" value="GLUCOSE-1-PHOSPHATE ADENYLYLTRANSFERASE-RELATED"/>
    <property type="match status" value="1"/>
</dbReference>
<dbReference type="InterPro" id="IPR005836">
    <property type="entry name" value="ADP_Glu_pyroP_CS"/>
</dbReference>
<dbReference type="GO" id="GO:0005978">
    <property type="term" value="P:glycogen biosynthetic process"/>
    <property type="evidence" value="ECO:0007669"/>
    <property type="project" value="InterPro"/>
</dbReference>
<keyword evidence="7 11" id="KW-0548">Nucleotidyltransferase</keyword>
<keyword evidence="10 11" id="KW-0750">Starch biosynthesis</keyword>
<evidence type="ECO:0000256" key="6">
    <source>
        <dbReference type="ARBA" id="ARBA00022679"/>
    </source>
</evidence>
<dbReference type="STRING" id="56857.A0A200Q4X3"/>
<evidence type="ECO:0000313" key="15">
    <source>
        <dbReference type="Proteomes" id="UP000195402"/>
    </source>
</evidence>
<dbReference type="OrthoDB" id="1733332at2759"/>
<keyword evidence="6 11" id="KW-0808">Transferase</keyword>
<dbReference type="PROSITE" id="PS00809">
    <property type="entry name" value="ADP_GLC_PYROPHOSPH_2"/>
    <property type="match status" value="1"/>
</dbReference>
<dbReference type="Pfam" id="PF25247">
    <property type="entry name" value="LbH_GLGC"/>
    <property type="match status" value="1"/>
</dbReference>
<dbReference type="GO" id="GO:0009507">
    <property type="term" value="C:chloroplast"/>
    <property type="evidence" value="ECO:0007669"/>
    <property type="project" value="UniProtKB-SubCell"/>
</dbReference>
<dbReference type="CDD" id="cd02508">
    <property type="entry name" value="ADP_Glucose_PP"/>
    <property type="match status" value="1"/>
</dbReference>
<dbReference type="UniPathway" id="UPA00152"/>
<dbReference type="GO" id="GO:0019252">
    <property type="term" value="P:starch biosynthetic process"/>
    <property type="evidence" value="ECO:0007669"/>
    <property type="project" value="UniProtKB-UniPathway"/>
</dbReference>
<organism evidence="14 15">
    <name type="scientific">Macleaya cordata</name>
    <name type="common">Five-seeded plume-poppy</name>
    <name type="synonym">Bocconia cordata</name>
    <dbReference type="NCBI Taxonomy" id="56857"/>
    <lineage>
        <taxon>Eukaryota</taxon>
        <taxon>Viridiplantae</taxon>
        <taxon>Streptophyta</taxon>
        <taxon>Embryophyta</taxon>
        <taxon>Tracheophyta</taxon>
        <taxon>Spermatophyta</taxon>
        <taxon>Magnoliopsida</taxon>
        <taxon>Ranunculales</taxon>
        <taxon>Papaveraceae</taxon>
        <taxon>Papaveroideae</taxon>
        <taxon>Macleaya</taxon>
    </lineage>
</organism>
<evidence type="ECO:0000256" key="12">
    <source>
        <dbReference type="SAM" id="MobiDB-lite"/>
    </source>
</evidence>
<dbReference type="GO" id="GO:0008878">
    <property type="term" value="F:glucose-1-phosphate adenylyltransferase activity"/>
    <property type="evidence" value="ECO:0007669"/>
    <property type="project" value="UniProtKB-EC"/>
</dbReference>
<evidence type="ECO:0000256" key="7">
    <source>
        <dbReference type="ARBA" id="ARBA00022695"/>
    </source>
</evidence>
<dbReference type="NCBIfam" id="TIGR02091">
    <property type="entry name" value="glgC"/>
    <property type="match status" value="1"/>
</dbReference>
<comment type="subcellular location">
    <subcellularLocation>
        <location evidence="11">Plastid</location>
        <location evidence="11">Chloroplast</location>
    </subcellularLocation>
</comment>
<dbReference type="FunCoup" id="A0A200Q4X3">
    <property type="interactions" value="921"/>
</dbReference>
<dbReference type="NCBIfam" id="NF002772">
    <property type="entry name" value="PRK02862.1"/>
    <property type="match status" value="1"/>
</dbReference>
<dbReference type="PANTHER" id="PTHR43523:SF12">
    <property type="entry name" value="GLUCOSE-1-PHOSPHATE ADENYLYLTRANSFERASE LARGE SUBUNIT 1, CHLOROPLASTIC-RELATED"/>
    <property type="match status" value="1"/>
</dbReference>
<comment type="caution">
    <text evidence="14">The sequence shown here is derived from an EMBL/GenBank/DDBJ whole genome shotgun (WGS) entry which is preliminary data.</text>
</comment>
<evidence type="ECO:0000256" key="9">
    <source>
        <dbReference type="ARBA" id="ARBA00022840"/>
    </source>
</evidence>
<comment type="subunit">
    <text evidence="11">Heterotetramer.</text>
</comment>
<dbReference type="InterPro" id="IPR005835">
    <property type="entry name" value="NTP_transferase_dom"/>
</dbReference>
<evidence type="ECO:0000256" key="2">
    <source>
        <dbReference type="ARBA" id="ARBA00004727"/>
    </source>
</evidence>
<evidence type="ECO:0000256" key="4">
    <source>
        <dbReference type="ARBA" id="ARBA00012460"/>
    </source>
</evidence>
<evidence type="ECO:0000256" key="5">
    <source>
        <dbReference type="ARBA" id="ARBA00022533"/>
    </source>
</evidence>
<dbReference type="PROSITE" id="PS00810">
    <property type="entry name" value="ADP_GLC_PYROPHOSPH_3"/>
    <property type="match status" value="1"/>
</dbReference>
<comment type="pathway">
    <text evidence="2 11">Glycan biosynthesis; starch biosynthesis.</text>
</comment>
<dbReference type="PROSITE" id="PS00808">
    <property type="entry name" value="ADP_GLC_PYROPHOSPH_1"/>
    <property type="match status" value="1"/>
</dbReference>
<dbReference type="Proteomes" id="UP000195402">
    <property type="component" value="Unassembled WGS sequence"/>
</dbReference>